<sequence>MVRVVSCRFMRLSCSEDDHPLFRRYYARSNRERGVKRCYCGASIHVQVTFASDLPPAPAQGNLVVCARFEPSRVVPLWPTNLADAPAYERDQDVNQHHERRLQPGEIVSLPESVQLPKSSQTVWIRADREGESKQTTKNAVLYVVNNHRFPKWLYSYDSSVTRTQREMTHHLVVYVFQLTGNRSRPGEIEAAVLARHEWPG</sequence>
<dbReference type="AlphaFoldDB" id="A0A8T1VRB1"/>
<proteinExistence type="predicted"/>
<name>A0A8T1VRB1_9STRA</name>
<accession>A0A8T1VRB1</accession>
<organism evidence="1 2">
    <name type="scientific">Phytophthora pseudosyringae</name>
    <dbReference type="NCBI Taxonomy" id="221518"/>
    <lineage>
        <taxon>Eukaryota</taxon>
        <taxon>Sar</taxon>
        <taxon>Stramenopiles</taxon>
        <taxon>Oomycota</taxon>
        <taxon>Peronosporomycetes</taxon>
        <taxon>Peronosporales</taxon>
        <taxon>Peronosporaceae</taxon>
        <taxon>Phytophthora</taxon>
    </lineage>
</organism>
<gene>
    <name evidence="1" type="ORF">PHYPSEUDO_003308</name>
</gene>
<reference evidence="1" key="1">
    <citation type="submission" date="2021-02" db="EMBL/GenBank/DDBJ databases">
        <authorList>
            <person name="Palmer J.M."/>
        </authorList>
    </citation>
    <scope>NUCLEOTIDE SEQUENCE</scope>
    <source>
        <strain evidence="1">SCRP734</strain>
    </source>
</reference>
<evidence type="ECO:0000313" key="2">
    <source>
        <dbReference type="Proteomes" id="UP000694044"/>
    </source>
</evidence>
<dbReference type="Proteomes" id="UP000694044">
    <property type="component" value="Unassembled WGS sequence"/>
</dbReference>
<dbReference type="EMBL" id="JAGDFM010000167">
    <property type="protein sequence ID" value="KAG7383767.1"/>
    <property type="molecule type" value="Genomic_DNA"/>
</dbReference>
<evidence type="ECO:0000313" key="1">
    <source>
        <dbReference type="EMBL" id="KAG7383767.1"/>
    </source>
</evidence>
<protein>
    <submittedName>
        <fullName evidence="1">Uncharacterized protein</fullName>
    </submittedName>
</protein>
<comment type="caution">
    <text evidence="1">The sequence shown here is derived from an EMBL/GenBank/DDBJ whole genome shotgun (WGS) entry which is preliminary data.</text>
</comment>
<dbReference type="OrthoDB" id="124298at2759"/>
<keyword evidence="2" id="KW-1185">Reference proteome</keyword>